<sequence length="132" mass="15283">MVIKGATITKGQLRAIARVKERQGLDQQKPKKQGPSIRKEEWNDRFFVKEELGSKASRSKSNRRVKRVYDNGKYTRATSPLDMTRIQDALEKVDQDVDVETKLKDNVVEDVTEEIFEELLQDVMTEMVSCQH</sequence>
<dbReference type="AlphaFoldDB" id="A0AAD3CSP8"/>
<proteinExistence type="predicted"/>
<dbReference type="EMBL" id="BLLK01000045">
    <property type="protein sequence ID" value="GFH51492.1"/>
    <property type="molecule type" value="Genomic_DNA"/>
</dbReference>
<dbReference type="Proteomes" id="UP001054902">
    <property type="component" value="Unassembled WGS sequence"/>
</dbReference>
<keyword evidence="3" id="KW-1185">Reference proteome</keyword>
<comment type="caution">
    <text evidence="2">The sequence shown here is derived from an EMBL/GenBank/DDBJ whole genome shotgun (WGS) entry which is preliminary data.</text>
</comment>
<name>A0AAD3CSP8_9STRA</name>
<evidence type="ECO:0000313" key="2">
    <source>
        <dbReference type="EMBL" id="GFH51492.1"/>
    </source>
</evidence>
<reference evidence="2 3" key="1">
    <citation type="journal article" date="2021" name="Sci. Rep.">
        <title>The genome of the diatom Chaetoceros tenuissimus carries an ancient integrated fragment of an extant virus.</title>
        <authorList>
            <person name="Hongo Y."/>
            <person name="Kimura K."/>
            <person name="Takaki Y."/>
            <person name="Yoshida Y."/>
            <person name="Baba S."/>
            <person name="Kobayashi G."/>
            <person name="Nagasaki K."/>
            <person name="Hano T."/>
            <person name="Tomaru Y."/>
        </authorList>
    </citation>
    <scope>NUCLEOTIDE SEQUENCE [LARGE SCALE GENOMIC DNA]</scope>
    <source>
        <strain evidence="2 3">NIES-3715</strain>
    </source>
</reference>
<feature type="region of interest" description="Disordered" evidence="1">
    <location>
        <begin position="20"/>
        <end position="40"/>
    </location>
</feature>
<protein>
    <submittedName>
        <fullName evidence="2">Uncharacterized protein</fullName>
    </submittedName>
</protein>
<evidence type="ECO:0000256" key="1">
    <source>
        <dbReference type="SAM" id="MobiDB-lite"/>
    </source>
</evidence>
<gene>
    <name evidence="2" type="ORF">CTEN210_07968</name>
</gene>
<organism evidence="2 3">
    <name type="scientific">Chaetoceros tenuissimus</name>
    <dbReference type="NCBI Taxonomy" id="426638"/>
    <lineage>
        <taxon>Eukaryota</taxon>
        <taxon>Sar</taxon>
        <taxon>Stramenopiles</taxon>
        <taxon>Ochrophyta</taxon>
        <taxon>Bacillariophyta</taxon>
        <taxon>Coscinodiscophyceae</taxon>
        <taxon>Chaetocerotophycidae</taxon>
        <taxon>Chaetocerotales</taxon>
        <taxon>Chaetocerotaceae</taxon>
        <taxon>Chaetoceros</taxon>
    </lineage>
</organism>
<accession>A0AAD3CSP8</accession>
<evidence type="ECO:0000313" key="3">
    <source>
        <dbReference type="Proteomes" id="UP001054902"/>
    </source>
</evidence>